<evidence type="ECO:0000256" key="1">
    <source>
        <dbReference type="SAM" id="Phobius"/>
    </source>
</evidence>
<evidence type="ECO:0000313" key="3">
    <source>
        <dbReference type="Proteomes" id="UP001140949"/>
    </source>
</evidence>
<keyword evidence="1" id="KW-0472">Membrane</keyword>
<dbReference type="Proteomes" id="UP001140949">
    <property type="component" value="Unassembled WGS sequence"/>
</dbReference>
<protein>
    <submittedName>
        <fullName evidence="2">Uncharacterized protein</fullName>
    </submittedName>
</protein>
<dbReference type="AlphaFoldDB" id="A0AAX6HMN0"/>
<name>A0AAX6HMN0_IRIPA</name>
<organism evidence="2 3">
    <name type="scientific">Iris pallida</name>
    <name type="common">Sweet iris</name>
    <dbReference type="NCBI Taxonomy" id="29817"/>
    <lineage>
        <taxon>Eukaryota</taxon>
        <taxon>Viridiplantae</taxon>
        <taxon>Streptophyta</taxon>
        <taxon>Embryophyta</taxon>
        <taxon>Tracheophyta</taxon>
        <taxon>Spermatophyta</taxon>
        <taxon>Magnoliopsida</taxon>
        <taxon>Liliopsida</taxon>
        <taxon>Asparagales</taxon>
        <taxon>Iridaceae</taxon>
        <taxon>Iridoideae</taxon>
        <taxon>Irideae</taxon>
        <taxon>Iris</taxon>
    </lineage>
</organism>
<dbReference type="PANTHER" id="PTHR46666">
    <property type="entry name" value="60S RIBOSOMAL L18A-LIKE PROTEIN"/>
    <property type="match status" value="1"/>
</dbReference>
<gene>
    <name evidence="2" type="ORF">M6B38_302700</name>
</gene>
<sequence>MKQGLSCDCKECCGKYILLKDEEDPRLAKFDKPLPCFGCGIGWCSLLLGCLCPLLWYYAAFLYMFKYYNRDPRERSGLAASAFAFGRSAKFPYCATKLPEKK</sequence>
<dbReference type="PANTHER" id="PTHR46666:SF2">
    <property type="entry name" value="60S RIBOSOMAL L18A-LIKE PROTEIN"/>
    <property type="match status" value="1"/>
</dbReference>
<keyword evidence="3" id="KW-1185">Reference proteome</keyword>
<comment type="caution">
    <text evidence="2">The sequence shown here is derived from an EMBL/GenBank/DDBJ whole genome shotgun (WGS) entry which is preliminary data.</text>
</comment>
<reference evidence="2" key="1">
    <citation type="journal article" date="2023" name="GigaByte">
        <title>Genome assembly of the bearded iris, Iris pallida Lam.</title>
        <authorList>
            <person name="Bruccoleri R.E."/>
            <person name="Oakeley E.J."/>
            <person name="Faust A.M.E."/>
            <person name="Altorfer M."/>
            <person name="Dessus-Babus S."/>
            <person name="Burckhardt D."/>
            <person name="Oertli M."/>
            <person name="Naumann U."/>
            <person name="Petersen F."/>
            <person name="Wong J."/>
        </authorList>
    </citation>
    <scope>NUCLEOTIDE SEQUENCE</scope>
    <source>
        <strain evidence="2">GSM-AAB239-AS_SAM_17_03QT</strain>
    </source>
</reference>
<proteinExistence type="predicted"/>
<keyword evidence="1" id="KW-1133">Transmembrane helix</keyword>
<keyword evidence="1" id="KW-0812">Transmembrane</keyword>
<dbReference type="EMBL" id="JANAVB010007798">
    <property type="protein sequence ID" value="KAJ6842260.1"/>
    <property type="molecule type" value="Genomic_DNA"/>
</dbReference>
<accession>A0AAX6HMN0</accession>
<evidence type="ECO:0000313" key="2">
    <source>
        <dbReference type="EMBL" id="KAJ6842260.1"/>
    </source>
</evidence>
<reference evidence="2" key="2">
    <citation type="submission" date="2023-04" db="EMBL/GenBank/DDBJ databases">
        <authorList>
            <person name="Bruccoleri R.E."/>
            <person name="Oakeley E.J."/>
            <person name="Faust A.-M."/>
            <person name="Dessus-Babus S."/>
            <person name="Altorfer M."/>
            <person name="Burckhardt D."/>
            <person name="Oertli M."/>
            <person name="Naumann U."/>
            <person name="Petersen F."/>
            <person name="Wong J."/>
        </authorList>
    </citation>
    <scope>NUCLEOTIDE SEQUENCE</scope>
    <source>
        <strain evidence="2">GSM-AAB239-AS_SAM_17_03QT</strain>
        <tissue evidence="2">Leaf</tissue>
    </source>
</reference>
<feature type="transmembrane region" description="Helical" evidence="1">
    <location>
        <begin position="40"/>
        <end position="65"/>
    </location>
</feature>